<sequence>MLTHEIQVNETKYSIIITDQIINQANNLKSLYNAAYEDPESFEQVSAQISDAIQEITSSVKPATNDNHLDGLIQEIIKIVDSQAVQVEKQSKEKTNKKVKSKK</sequence>
<name>A0A075HD11_9ARCH</name>
<protein>
    <submittedName>
        <fullName evidence="1">Uncharacterized protein</fullName>
    </submittedName>
</protein>
<accession>A0A075HD11</accession>
<reference evidence="1" key="1">
    <citation type="journal article" date="2014" name="Genome Biol. Evol.">
        <title>Pangenome evidence for extensive interdomain horizontal transfer affecting lineage core and shell genes in uncultured planktonic thaumarchaeota and euryarchaeota.</title>
        <authorList>
            <person name="Deschamps P."/>
            <person name="Zivanovic Y."/>
            <person name="Moreira D."/>
            <person name="Rodriguez-Valera F."/>
            <person name="Lopez-Garcia P."/>
        </authorList>
    </citation>
    <scope>NUCLEOTIDE SEQUENCE</scope>
</reference>
<dbReference type="EMBL" id="KF900963">
    <property type="protein sequence ID" value="AIF13075.1"/>
    <property type="molecule type" value="Genomic_DNA"/>
</dbReference>
<evidence type="ECO:0000313" key="1">
    <source>
        <dbReference type="EMBL" id="AIF13075.1"/>
    </source>
</evidence>
<dbReference type="AlphaFoldDB" id="A0A075HD11"/>
<organism evidence="1">
    <name type="scientific">uncultured marine thaumarchaeote KM3_59_E10</name>
    <dbReference type="NCBI Taxonomy" id="1456211"/>
    <lineage>
        <taxon>Archaea</taxon>
        <taxon>Nitrososphaerota</taxon>
        <taxon>environmental samples</taxon>
    </lineage>
</organism>
<proteinExistence type="predicted"/>